<dbReference type="SMART" id="SM00389">
    <property type="entry name" value="HOX"/>
    <property type="match status" value="1"/>
</dbReference>
<dbReference type="Proteomes" id="UP000887566">
    <property type="component" value="Unplaced"/>
</dbReference>
<dbReference type="InterPro" id="IPR000047">
    <property type="entry name" value="HTH_motif"/>
</dbReference>
<accession>A0A914XN87</accession>
<dbReference type="GO" id="GO:0009948">
    <property type="term" value="P:anterior/posterior axis specification"/>
    <property type="evidence" value="ECO:0007669"/>
    <property type="project" value="TreeGrafter"/>
</dbReference>
<dbReference type="PROSITE" id="PS50071">
    <property type="entry name" value="HOMEOBOX_2"/>
    <property type="match status" value="1"/>
</dbReference>
<dbReference type="GO" id="GO:0030154">
    <property type="term" value="P:cell differentiation"/>
    <property type="evidence" value="ECO:0007669"/>
    <property type="project" value="TreeGrafter"/>
</dbReference>
<feature type="domain" description="Homeobox" evidence="9">
    <location>
        <begin position="224"/>
        <end position="284"/>
    </location>
</feature>
<dbReference type="GO" id="GO:0005634">
    <property type="term" value="C:nucleus"/>
    <property type="evidence" value="ECO:0007669"/>
    <property type="project" value="UniProtKB-SubCell"/>
</dbReference>
<evidence type="ECO:0000256" key="1">
    <source>
        <dbReference type="ARBA" id="ARBA00004123"/>
    </source>
</evidence>
<dbReference type="GO" id="GO:0000977">
    <property type="term" value="F:RNA polymerase II transcription regulatory region sequence-specific DNA binding"/>
    <property type="evidence" value="ECO:0007669"/>
    <property type="project" value="TreeGrafter"/>
</dbReference>
<feature type="region of interest" description="Disordered" evidence="8">
    <location>
        <begin position="277"/>
        <end position="310"/>
    </location>
</feature>
<evidence type="ECO:0000256" key="3">
    <source>
        <dbReference type="ARBA" id="ARBA00023125"/>
    </source>
</evidence>
<sequence length="310" mass="34667">MVSNDLRPGGPWRFDGEIAGRRTAVKEPLISARQLQKLAYWPSMVASAPAYPPLLPAMFSAPSNIYHPSSTAYPQPYATGHFQNLGHFPHHHQMAPAINAPPPNVTAGKWDLYQPPPPSNGFWFRPDDGSVQSSTSTSELAPSMTTLCTPYQSAKVELPLTSPSPPSCAFSTSPSNLSIHAAQYAQNTSAYHADASHSWIKVPPQQDRVPGFRTGPGTNNIRVRTREKYRMVYSDFQRLELEKEFCYNQFVASERKAQMSLNLGLTERQIKIWFQNRRAKQRRSVSKKTSKENPPKDPTMPLTTRPITCT</sequence>
<dbReference type="InterPro" id="IPR001356">
    <property type="entry name" value="HD"/>
</dbReference>
<proteinExistence type="inferred from homology"/>
<evidence type="ECO:0000256" key="2">
    <source>
        <dbReference type="ARBA" id="ARBA00010341"/>
    </source>
</evidence>
<comment type="similarity">
    <text evidence="2">Belongs to the Caudal homeobox family.</text>
</comment>
<dbReference type="SUPFAM" id="SSF46689">
    <property type="entry name" value="Homeodomain-like"/>
    <property type="match status" value="1"/>
</dbReference>
<dbReference type="InterPro" id="IPR009057">
    <property type="entry name" value="Homeodomain-like_sf"/>
</dbReference>
<dbReference type="PANTHER" id="PTHR24332">
    <property type="entry name" value="HOMEOBOX PROTEIN CDX"/>
    <property type="match status" value="1"/>
</dbReference>
<dbReference type="GO" id="GO:0000981">
    <property type="term" value="F:DNA-binding transcription factor activity, RNA polymerase II-specific"/>
    <property type="evidence" value="ECO:0007669"/>
    <property type="project" value="InterPro"/>
</dbReference>
<dbReference type="WBParaSite" id="PSAMB.scaffold96size80756.g1821.t1">
    <property type="protein sequence ID" value="PSAMB.scaffold96size80756.g1821.t1"/>
    <property type="gene ID" value="PSAMB.scaffold96size80756.g1821"/>
</dbReference>
<dbReference type="PROSITE" id="PS00027">
    <property type="entry name" value="HOMEOBOX_1"/>
    <property type="match status" value="1"/>
</dbReference>
<evidence type="ECO:0000256" key="5">
    <source>
        <dbReference type="ARBA" id="ARBA00023242"/>
    </source>
</evidence>
<comment type="subcellular location">
    <subcellularLocation>
        <location evidence="1 6 7">Nucleus</location>
    </subcellularLocation>
</comment>
<feature type="DNA-binding region" description="Homeobox" evidence="6">
    <location>
        <begin position="226"/>
        <end position="285"/>
    </location>
</feature>
<dbReference type="PANTHER" id="PTHR24332:SF9">
    <property type="entry name" value="HOMEOTIC PROTEIN CAUDAL"/>
    <property type="match status" value="1"/>
</dbReference>
<protein>
    <submittedName>
        <fullName evidence="11">Homeobox domain-containing protein</fullName>
    </submittedName>
</protein>
<dbReference type="CDD" id="cd00086">
    <property type="entry name" value="homeodomain"/>
    <property type="match status" value="1"/>
</dbReference>
<organism evidence="10 11">
    <name type="scientific">Plectus sambesii</name>
    <dbReference type="NCBI Taxonomy" id="2011161"/>
    <lineage>
        <taxon>Eukaryota</taxon>
        <taxon>Metazoa</taxon>
        <taxon>Ecdysozoa</taxon>
        <taxon>Nematoda</taxon>
        <taxon>Chromadorea</taxon>
        <taxon>Plectida</taxon>
        <taxon>Plectina</taxon>
        <taxon>Plectoidea</taxon>
        <taxon>Plectidae</taxon>
        <taxon>Plectus</taxon>
    </lineage>
</organism>
<evidence type="ECO:0000313" key="10">
    <source>
        <dbReference type="Proteomes" id="UP000887566"/>
    </source>
</evidence>
<reference evidence="11" key="1">
    <citation type="submission" date="2022-11" db="UniProtKB">
        <authorList>
            <consortium name="WormBaseParasite"/>
        </authorList>
    </citation>
    <scope>IDENTIFICATION</scope>
</reference>
<keyword evidence="4 6" id="KW-0371">Homeobox</keyword>
<dbReference type="InterPro" id="IPR017970">
    <property type="entry name" value="Homeobox_CS"/>
</dbReference>
<keyword evidence="3 6" id="KW-0238">DNA-binding</keyword>
<keyword evidence="10" id="KW-1185">Reference proteome</keyword>
<dbReference type="AlphaFoldDB" id="A0A914XN87"/>
<dbReference type="Pfam" id="PF00046">
    <property type="entry name" value="Homeodomain"/>
    <property type="match status" value="1"/>
</dbReference>
<evidence type="ECO:0000256" key="8">
    <source>
        <dbReference type="SAM" id="MobiDB-lite"/>
    </source>
</evidence>
<feature type="compositionally biased region" description="Polar residues" evidence="8">
    <location>
        <begin position="301"/>
        <end position="310"/>
    </location>
</feature>
<dbReference type="Gene3D" id="1.10.10.60">
    <property type="entry name" value="Homeodomain-like"/>
    <property type="match status" value="1"/>
</dbReference>
<dbReference type="PRINTS" id="PR00031">
    <property type="entry name" value="HTHREPRESSR"/>
</dbReference>
<evidence type="ECO:0000256" key="7">
    <source>
        <dbReference type="RuleBase" id="RU000682"/>
    </source>
</evidence>
<evidence type="ECO:0000256" key="6">
    <source>
        <dbReference type="PROSITE-ProRule" id="PRU00108"/>
    </source>
</evidence>
<name>A0A914XN87_9BILA</name>
<keyword evidence="5 6" id="KW-0539">Nucleus</keyword>
<evidence type="ECO:0000256" key="4">
    <source>
        <dbReference type="ARBA" id="ARBA00023155"/>
    </source>
</evidence>
<evidence type="ECO:0000313" key="11">
    <source>
        <dbReference type="WBParaSite" id="PSAMB.scaffold96size80756.g1821.t1"/>
    </source>
</evidence>
<evidence type="ECO:0000259" key="9">
    <source>
        <dbReference type="PROSITE" id="PS50071"/>
    </source>
</evidence>
<dbReference type="GO" id="GO:0009887">
    <property type="term" value="P:animal organ morphogenesis"/>
    <property type="evidence" value="ECO:0007669"/>
    <property type="project" value="TreeGrafter"/>
</dbReference>
<dbReference type="InterPro" id="IPR047152">
    <property type="entry name" value="Caudal_homeobox"/>
</dbReference>
<feature type="compositionally biased region" description="Basic residues" evidence="8">
    <location>
        <begin position="277"/>
        <end position="288"/>
    </location>
</feature>